<keyword evidence="2" id="KW-1185">Reference proteome</keyword>
<gene>
    <name evidence="1" type="ORF">CEXT_142401</name>
</gene>
<protein>
    <submittedName>
        <fullName evidence="1">Uncharacterized protein</fullName>
    </submittedName>
</protein>
<reference evidence="1 2" key="1">
    <citation type="submission" date="2021-06" db="EMBL/GenBank/DDBJ databases">
        <title>Caerostris extrusa draft genome.</title>
        <authorList>
            <person name="Kono N."/>
            <person name="Arakawa K."/>
        </authorList>
    </citation>
    <scope>NUCLEOTIDE SEQUENCE [LARGE SCALE GENOMIC DNA]</scope>
</reference>
<evidence type="ECO:0000313" key="1">
    <source>
        <dbReference type="EMBL" id="GIY58561.1"/>
    </source>
</evidence>
<proteinExistence type="predicted"/>
<dbReference type="Proteomes" id="UP001054945">
    <property type="component" value="Unassembled WGS sequence"/>
</dbReference>
<comment type="caution">
    <text evidence="1">The sequence shown here is derived from an EMBL/GenBank/DDBJ whole genome shotgun (WGS) entry which is preliminary data.</text>
</comment>
<dbReference type="AlphaFoldDB" id="A0AAV4ULH4"/>
<name>A0AAV4ULH4_CAEEX</name>
<organism evidence="1 2">
    <name type="scientific">Caerostris extrusa</name>
    <name type="common">Bark spider</name>
    <name type="synonym">Caerostris bankana</name>
    <dbReference type="NCBI Taxonomy" id="172846"/>
    <lineage>
        <taxon>Eukaryota</taxon>
        <taxon>Metazoa</taxon>
        <taxon>Ecdysozoa</taxon>
        <taxon>Arthropoda</taxon>
        <taxon>Chelicerata</taxon>
        <taxon>Arachnida</taxon>
        <taxon>Araneae</taxon>
        <taxon>Araneomorphae</taxon>
        <taxon>Entelegynae</taxon>
        <taxon>Araneoidea</taxon>
        <taxon>Araneidae</taxon>
        <taxon>Caerostris</taxon>
    </lineage>
</organism>
<dbReference type="EMBL" id="BPLR01013078">
    <property type="protein sequence ID" value="GIY58561.1"/>
    <property type="molecule type" value="Genomic_DNA"/>
</dbReference>
<sequence length="115" mass="12794">MSRNKRKQNEPSCYLLNESSQPVGWEGLASSEWVNSEFFQCLEATHEANRNSPLTVQMLCLSAPQRHELGGLGSTAERGQAGQKKKGIYVVCRAELQSVYTGKIAPLLTSRKEPR</sequence>
<evidence type="ECO:0000313" key="2">
    <source>
        <dbReference type="Proteomes" id="UP001054945"/>
    </source>
</evidence>
<accession>A0AAV4ULH4</accession>